<evidence type="ECO:0008006" key="4">
    <source>
        <dbReference type="Google" id="ProtNLM"/>
    </source>
</evidence>
<sequence length="72" mass="7218">MRRLVERQGGGVTVDGAADGGAEFTVVLPEALADTELTEPGTTEPEATGPEAAEMAGLQMTESDTGVVGAAQ</sequence>
<organism evidence="2 3">
    <name type="scientific">Streptomyces gelaticus</name>
    <dbReference type="NCBI Taxonomy" id="285446"/>
    <lineage>
        <taxon>Bacteria</taxon>
        <taxon>Bacillati</taxon>
        <taxon>Actinomycetota</taxon>
        <taxon>Actinomycetes</taxon>
        <taxon>Kitasatosporales</taxon>
        <taxon>Streptomycetaceae</taxon>
        <taxon>Streptomyces</taxon>
    </lineage>
</organism>
<accession>A0ABQ2W4S0</accession>
<feature type="compositionally biased region" description="Low complexity" evidence="1">
    <location>
        <begin position="38"/>
        <end position="57"/>
    </location>
</feature>
<feature type="region of interest" description="Disordered" evidence="1">
    <location>
        <begin position="33"/>
        <end position="72"/>
    </location>
</feature>
<comment type="caution">
    <text evidence="2">The sequence shown here is derived from an EMBL/GenBank/DDBJ whole genome shotgun (WGS) entry which is preliminary data.</text>
</comment>
<dbReference type="Proteomes" id="UP000660675">
    <property type="component" value="Unassembled WGS sequence"/>
</dbReference>
<reference evidence="3" key="1">
    <citation type="journal article" date="2019" name="Int. J. Syst. Evol. Microbiol.">
        <title>The Global Catalogue of Microorganisms (GCM) 10K type strain sequencing project: providing services to taxonomists for standard genome sequencing and annotation.</title>
        <authorList>
            <consortium name="The Broad Institute Genomics Platform"/>
            <consortium name="The Broad Institute Genome Sequencing Center for Infectious Disease"/>
            <person name="Wu L."/>
            <person name="Ma J."/>
        </authorList>
    </citation>
    <scope>NUCLEOTIDE SEQUENCE [LARGE SCALE GENOMIC DNA]</scope>
    <source>
        <strain evidence="3">JCM 4376</strain>
    </source>
</reference>
<evidence type="ECO:0000256" key="1">
    <source>
        <dbReference type="SAM" id="MobiDB-lite"/>
    </source>
</evidence>
<dbReference type="EMBL" id="BMTF01000021">
    <property type="protein sequence ID" value="GGV92177.1"/>
    <property type="molecule type" value="Genomic_DNA"/>
</dbReference>
<protein>
    <recommendedName>
        <fullName evidence="4">Sensor histidine kinase</fullName>
    </recommendedName>
</protein>
<gene>
    <name evidence="2" type="ORF">GCM10015535_52590</name>
</gene>
<evidence type="ECO:0000313" key="3">
    <source>
        <dbReference type="Proteomes" id="UP000660675"/>
    </source>
</evidence>
<evidence type="ECO:0000313" key="2">
    <source>
        <dbReference type="EMBL" id="GGV92177.1"/>
    </source>
</evidence>
<proteinExistence type="predicted"/>
<name>A0ABQ2W4S0_9ACTN</name>
<keyword evidence="3" id="KW-1185">Reference proteome</keyword>